<reference evidence="4 5" key="1">
    <citation type="journal article" date="2020" name="Microb. Ecol.">
        <title>Ecogenomics of the Marine Benthic Filamentous Cyanobacterium Adonisia.</title>
        <authorList>
            <person name="Walter J.M."/>
            <person name="Coutinho F.H."/>
            <person name="Leomil L."/>
            <person name="Hargreaves P.I."/>
            <person name="Campeao M.E."/>
            <person name="Vieira V.V."/>
            <person name="Silva B.S."/>
            <person name="Fistarol G.O."/>
            <person name="Salomon P.S."/>
            <person name="Sawabe T."/>
            <person name="Mino S."/>
            <person name="Hosokawa M."/>
            <person name="Miyashita H."/>
            <person name="Maruyama F."/>
            <person name="van Verk M.C."/>
            <person name="Dutilh B.E."/>
            <person name="Thompson C.C."/>
            <person name="Thompson F.L."/>
        </authorList>
    </citation>
    <scope>NUCLEOTIDE SEQUENCE [LARGE SCALE GENOMIC DNA]</scope>
    <source>
        <strain evidence="4 5">CCMR0081</strain>
    </source>
</reference>
<dbReference type="AlphaFoldDB" id="A0A6M0RQH1"/>
<dbReference type="InterPro" id="IPR001789">
    <property type="entry name" value="Sig_transdc_resp-reg_receiver"/>
</dbReference>
<comment type="caution">
    <text evidence="4">The sequence shown here is derived from an EMBL/GenBank/DDBJ whole genome shotgun (WGS) entry which is preliminary data.</text>
</comment>
<dbReference type="EMBL" id="QXHD01000004">
    <property type="protein sequence ID" value="NEZ58446.1"/>
    <property type="molecule type" value="Genomic_DNA"/>
</dbReference>
<dbReference type="InterPro" id="IPR050595">
    <property type="entry name" value="Bact_response_regulator"/>
</dbReference>
<dbReference type="InterPro" id="IPR011006">
    <property type="entry name" value="CheY-like_superfamily"/>
</dbReference>
<evidence type="ECO:0000313" key="4">
    <source>
        <dbReference type="EMBL" id="NEZ58446.1"/>
    </source>
</evidence>
<accession>A0A6M0RQH1</accession>
<organism evidence="4 5">
    <name type="scientific">Adonisia turfae CCMR0081</name>
    <dbReference type="NCBI Taxonomy" id="2292702"/>
    <lineage>
        <taxon>Bacteria</taxon>
        <taxon>Bacillati</taxon>
        <taxon>Cyanobacteriota</taxon>
        <taxon>Adonisia</taxon>
        <taxon>Adonisia turfae</taxon>
    </lineage>
</organism>
<evidence type="ECO:0000256" key="1">
    <source>
        <dbReference type="ARBA" id="ARBA00022553"/>
    </source>
</evidence>
<dbReference type="InterPro" id="IPR025497">
    <property type="entry name" value="PatA-like_N"/>
</dbReference>
<dbReference type="Pfam" id="PF00072">
    <property type="entry name" value="Response_reg"/>
    <property type="match status" value="1"/>
</dbReference>
<dbReference type="Proteomes" id="UP000481033">
    <property type="component" value="Unassembled WGS sequence"/>
</dbReference>
<evidence type="ECO:0000313" key="5">
    <source>
        <dbReference type="Proteomes" id="UP000481033"/>
    </source>
</evidence>
<protein>
    <submittedName>
        <fullName evidence="4">Response regulator</fullName>
    </submittedName>
</protein>
<proteinExistence type="predicted"/>
<dbReference type="PANTHER" id="PTHR44591:SF3">
    <property type="entry name" value="RESPONSE REGULATORY DOMAIN-CONTAINING PROTEIN"/>
    <property type="match status" value="1"/>
</dbReference>
<evidence type="ECO:0000256" key="2">
    <source>
        <dbReference type="PROSITE-ProRule" id="PRU00169"/>
    </source>
</evidence>
<dbReference type="SUPFAM" id="SSF52172">
    <property type="entry name" value="CheY-like"/>
    <property type="match status" value="1"/>
</dbReference>
<name>A0A6M0RQH1_9CYAN</name>
<dbReference type="GO" id="GO:0000160">
    <property type="term" value="P:phosphorelay signal transduction system"/>
    <property type="evidence" value="ECO:0007669"/>
    <property type="project" value="InterPro"/>
</dbReference>
<feature type="domain" description="Response regulatory" evidence="3">
    <location>
        <begin position="246"/>
        <end position="362"/>
    </location>
</feature>
<keyword evidence="1" id="KW-0597">Phosphoprotein</keyword>
<dbReference type="Pfam" id="PF14332">
    <property type="entry name" value="DUF4388"/>
    <property type="match status" value="1"/>
</dbReference>
<dbReference type="RefSeq" id="WP_163667279.1">
    <property type="nucleotide sequence ID" value="NZ_QXHD01000004.1"/>
</dbReference>
<evidence type="ECO:0000259" key="3">
    <source>
        <dbReference type="PROSITE" id="PS50110"/>
    </source>
</evidence>
<keyword evidence="5" id="KW-1185">Reference proteome</keyword>
<gene>
    <name evidence="4" type="ORF">DXZ20_22925</name>
</gene>
<dbReference type="PROSITE" id="PS50110">
    <property type="entry name" value="RESPONSE_REGULATORY"/>
    <property type="match status" value="1"/>
</dbReference>
<dbReference type="SMART" id="SM00448">
    <property type="entry name" value="REC"/>
    <property type="match status" value="1"/>
</dbReference>
<dbReference type="Gene3D" id="3.40.50.2300">
    <property type="match status" value="1"/>
</dbReference>
<sequence length="363" mass="40435">MVLAGTITQKTLHPLTLLAQLVGRQVSGELLVVSNDVRWSLWLQRGKLLFATSSQNGFDALRFEGRQLFPDAISDLVLAQLQLYHRQYTHQGNDLTADYRAIRWLVEQEHITFDQAGQFIRALAVTTVTSLLRVSRGSYEVNNFSNIVDYPAFCTLDIRTLVEQCHQEAETFSSKRNTPPPVKQQEVVMPEPGNVIDQLVQPKSDIDTLLNQASSSSTFGSSLQVLSPDTFNPAQMVAGGGSPSYQLVCIDSDSQSLRELREFLEDTVFSITSVDDVATAVADLAKCQPDLIMLTTAMEGLDGFDLCSHLRRHPQYKDVPIILMARKANLIGRIRAKLCGASFYISKPINRTKLMVKLFTLLV</sequence>
<comment type="caution">
    <text evidence="2">Lacks conserved residue(s) required for the propagation of feature annotation.</text>
</comment>
<dbReference type="PANTHER" id="PTHR44591">
    <property type="entry name" value="STRESS RESPONSE REGULATOR PROTEIN 1"/>
    <property type="match status" value="1"/>
</dbReference>